<reference evidence="3" key="1">
    <citation type="journal article" date="2019" name="Int. J. Syst. Evol. Microbiol.">
        <title>The Global Catalogue of Microorganisms (GCM) 10K type strain sequencing project: providing services to taxonomists for standard genome sequencing and annotation.</title>
        <authorList>
            <consortium name="The Broad Institute Genomics Platform"/>
            <consortium name="The Broad Institute Genome Sequencing Center for Infectious Disease"/>
            <person name="Wu L."/>
            <person name="Ma J."/>
        </authorList>
    </citation>
    <scope>NUCLEOTIDE SEQUENCE [LARGE SCALE GENOMIC DNA]</scope>
    <source>
        <strain evidence="3">PJ61</strain>
    </source>
</reference>
<accession>A0ABV8WQQ9</accession>
<gene>
    <name evidence="2" type="ORF">ACFO0G_19180</name>
</gene>
<protein>
    <submittedName>
        <fullName evidence="2">Uncharacterized protein</fullName>
    </submittedName>
</protein>
<comment type="caution">
    <text evidence="2">The sequence shown here is derived from an EMBL/GenBank/DDBJ whole genome shotgun (WGS) entry which is preliminary data.</text>
</comment>
<dbReference type="Proteomes" id="UP001595778">
    <property type="component" value="Unassembled WGS sequence"/>
</dbReference>
<feature type="transmembrane region" description="Helical" evidence="1">
    <location>
        <begin position="16"/>
        <end position="36"/>
    </location>
</feature>
<keyword evidence="3" id="KW-1185">Reference proteome</keyword>
<organism evidence="2 3">
    <name type="scientific">Arthrobacter sedimenti</name>
    <dbReference type="NCBI Taxonomy" id="2694931"/>
    <lineage>
        <taxon>Bacteria</taxon>
        <taxon>Bacillati</taxon>
        <taxon>Actinomycetota</taxon>
        <taxon>Actinomycetes</taxon>
        <taxon>Micrococcales</taxon>
        <taxon>Micrococcaceae</taxon>
        <taxon>Arthrobacter</taxon>
    </lineage>
</organism>
<keyword evidence="1" id="KW-0812">Transmembrane</keyword>
<evidence type="ECO:0000313" key="2">
    <source>
        <dbReference type="EMBL" id="MFC4398221.1"/>
    </source>
</evidence>
<dbReference type="EMBL" id="JBHSDQ010000012">
    <property type="protein sequence ID" value="MFC4398221.1"/>
    <property type="molecule type" value="Genomic_DNA"/>
</dbReference>
<keyword evidence="1" id="KW-1133">Transmembrane helix</keyword>
<sequence length="68" mass="7696">MFFPKKGELWTYKERARFFAVAGSLPLVIFLVLGIFFAAMPIILVSVLGLVGAGMFWISAERKFRNEP</sequence>
<evidence type="ECO:0000313" key="3">
    <source>
        <dbReference type="Proteomes" id="UP001595778"/>
    </source>
</evidence>
<proteinExistence type="predicted"/>
<feature type="transmembrane region" description="Helical" evidence="1">
    <location>
        <begin position="42"/>
        <end position="60"/>
    </location>
</feature>
<evidence type="ECO:0000256" key="1">
    <source>
        <dbReference type="SAM" id="Phobius"/>
    </source>
</evidence>
<dbReference type="RefSeq" id="WP_376979583.1">
    <property type="nucleotide sequence ID" value="NZ_JBHSDQ010000012.1"/>
</dbReference>
<name>A0ABV8WQQ9_9MICC</name>
<keyword evidence="1" id="KW-0472">Membrane</keyword>